<evidence type="ECO:0000313" key="3">
    <source>
        <dbReference type="Proteomes" id="UP000202786"/>
    </source>
</evidence>
<keyword evidence="1" id="KW-0175">Coiled coil</keyword>
<proteinExistence type="predicted"/>
<organism evidence="2 3">
    <name type="scientific">Halogranum tailed virus 1</name>
    <dbReference type="NCBI Taxonomy" id="1273749"/>
    <lineage>
        <taxon>Viruses</taxon>
        <taxon>Duplodnaviria</taxon>
        <taxon>Heunggongvirae</taxon>
        <taxon>Uroviricota</taxon>
        <taxon>Caudoviricetes</taxon>
        <taxon>Thumleimavirales</taxon>
        <taxon>Halomagnusviridae</taxon>
        <taxon>Hagravirus</taxon>
        <taxon>Hagravirus capitaneum</taxon>
        <taxon>Hagravirus HGTV1</taxon>
    </lineage>
</organism>
<sequence>MGIDELSHEEQLELAKMHREMGPADMTSLALLAKYSPEEFDEMIDNLKEVQNFFEDMEYLMLECQGEQQAATMRSRINQIEQLLELLRTQRDNHQDSVFY</sequence>
<evidence type="ECO:0000313" key="2">
    <source>
        <dbReference type="EMBL" id="AGM11431.1"/>
    </source>
</evidence>
<dbReference type="Proteomes" id="UP000202786">
    <property type="component" value="Segment"/>
</dbReference>
<keyword evidence="3" id="KW-1185">Reference proteome</keyword>
<feature type="coiled-coil region" evidence="1">
    <location>
        <begin position="70"/>
        <end position="97"/>
    </location>
</feature>
<dbReference type="KEGG" id="vg:16194049"/>
<accession>R4TGR3</accession>
<dbReference type="GeneID" id="16194049"/>
<evidence type="ECO:0000256" key="1">
    <source>
        <dbReference type="SAM" id="Coils"/>
    </source>
</evidence>
<gene>
    <name evidence="2" type="primary">133</name>
    <name evidence="2" type="ORF">HGTV1_133</name>
</gene>
<name>R4TGR3_9CAUD</name>
<dbReference type="RefSeq" id="YP_008059309.1">
    <property type="nucleotide sequence ID" value="NC_021328.1"/>
</dbReference>
<reference evidence="2 3" key="1">
    <citation type="submission" date="2012-12" db="EMBL/GenBank/DDBJ databases">
        <authorList>
            <person name="Sencilo A."/>
            <person name="Jacobs-Sera D."/>
            <person name="Russell D.A."/>
            <person name="Ko C."/>
            <person name="Atanasova N."/>
            <person name="Osterlund E."/>
            <person name="Oksanen H.M."/>
            <person name="Bamford D.H."/>
            <person name="Hatfull G.F."/>
            <person name="Roine E."/>
            <person name="Hendrix R.W."/>
        </authorList>
    </citation>
    <scope>NUCLEOTIDE SEQUENCE [LARGE SCALE GENOMIC DNA]</scope>
</reference>
<protein>
    <submittedName>
        <fullName evidence="2">Uncharacterized protein</fullName>
    </submittedName>
</protein>
<dbReference type="EMBL" id="KC292026">
    <property type="protein sequence ID" value="AGM11431.1"/>
    <property type="molecule type" value="Genomic_DNA"/>
</dbReference>